<name>A0A1G1TJF4_9BACT</name>
<dbReference type="Gene3D" id="3.60.15.10">
    <property type="entry name" value="Ribonuclease Z/Hydroxyacylglutathione hydrolase-like"/>
    <property type="match status" value="1"/>
</dbReference>
<protein>
    <submittedName>
        <fullName evidence="2">MBL fold metallo-hydrolase</fullName>
    </submittedName>
</protein>
<organism evidence="2 3">
    <name type="scientific">Hymenobacter coccineus</name>
    <dbReference type="NCBI Taxonomy" id="1908235"/>
    <lineage>
        <taxon>Bacteria</taxon>
        <taxon>Pseudomonadati</taxon>
        <taxon>Bacteroidota</taxon>
        <taxon>Cytophagia</taxon>
        <taxon>Cytophagales</taxon>
        <taxon>Hymenobacteraceae</taxon>
        <taxon>Hymenobacter</taxon>
    </lineage>
</organism>
<dbReference type="OrthoDB" id="9802248at2"/>
<dbReference type="AlphaFoldDB" id="A0A1G1TJF4"/>
<gene>
    <name evidence="2" type="ORF">BEN49_05765</name>
</gene>
<dbReference type="RefSeq" id="WP_070742412.1">
    <property type="nucleotide sequence ID" value="NZ_MDZA01000099.1"/>
</dbReference>
<dbReference type="PANTHER" id="PTHR42951:SF17">
    <property type="entry name" value="METALLO-BETA-LACTAMASE DOMAIN-CONTAINING PROTEIN"/>
    <property type="match status" value="1"/>
</dbReference>
<dbReference type="InterPro" id="IPR036866">
    <property type="entry name" value="RibonucZ/Hydroxyglut_hydro"/>
</dbReference>
<reference evidence="2 3" key="1">
    <citation type="submission" date="2016-08" db="EMBL/GenBank/DDBJ databases">
        <title>Hymenobacter coccineus sp. nov., Hymenobacter lapidarius sp. nov. and Hymenobacter glacialis sp. nov., isolated from Antarctic soil.</title>
        <authorList>
            <person name="Sedlacek I."/>
            <person name="Kralova S."/>
            <person name="Kyrova K."/>
            <person name="Maslanova I."/>
            <person name="Stankova E."/>
            <person name="Vrbovska V."/>
            <person name="Nemec M."/>
            <person name="Bartak M."/>
            <person name="Svec P."/>
            <person name="Busse H.-J."/>
            <person name="Pantucek R."/>
        </authorList>
    </citation>
    <scope>NUCLEOTIDE SEQUENCE [LARGE SCALE GENOMIC DNA]</scope>
    <source>
        <strain evidence="2 3">CCM 8649</strain>
    </source>
</reference>
<evidence type="ECO:0000259" key="1">
    <source>
        <dbReference type="SMART" id="SM00849"/>
    </source>
</evidence>
<comment type="caution">
    <text evidence="2">The sequence shown here is derived from an EMBL/GenBank/DDBJ whole genome shotgun (WGS) entry which is preliminary data.</text>
</comment>
<dbReference type="PANTHER" id="PTHR42951">
    <property type="entry name" value="METALLO-BETA-LACTAMASE DOMAIN-CONTAINING"/>
    <property type="match status" value="1"/>
</dbReference>
<dbReference type="Proteomes" id="UP000177506">
    <property type="component" value="Unassembled WGS sequence"/>
</dbReference>
<evidence type="ECO:0000313" key="3">
    <source>
        <dbReference type="Proteomes" id="UP000177506"/>
    </source>
</evidence>
<proteinExistence type="predicted"/>
<dbReference type="SMART" id="SM00849">
    <property type="entry name" value="Lactamase_B"/>
    <property type="match status" value="1"/>
</dbReference>
<dbReference type="InterPro" id="IPR001279">
    <property type="entry name" value="Metallo-B-lactamas"/>
</dbReference>
<keyword evidence="3" id="KW-1185">Reference proteome</keyword>
<evidence type="ECO:0000313" key="2">
    <source>
        <dbReference type="EMBL" id="OGX90987.1"/>
    </source>
</evidence>
<dbReference type="InterPro" id="IPR050855">
    <property type="entry name" value="NDM-1-like"/>
</dbReference>
<dbReference type="Pfam" id="PF00753">
    <property type="entry name" value="Lactamase_B"/>
    <property type="match status" value="1"/>
</dbReference>
<dbReference type="SUPFAM" id="SSF56281">
    <property type="entry name" value="Metallo-hydrolase/oxidoreductase"/>
    <property type="match status" value="1"/>
</dbReference>
<feature type="domain" description="Metallo-beta-lactamase" evidence="1">
    <location>
        <begin position="15"/>
        <end position="210"/>
    </location>
</feature>
<dbReference type="EMBL" id="MDZA01000099">
    <property type="protein sequence ID" value="OGX90987.1"/>
    <property type="molecule type" value="Genomic_DNA"/>
</dbReference>
<sequence length="228" mass="24582">MKQITNRLHQISLGAVNAFVLKDDGLTLIDTGLPGSTDKIFKALQKEGKNPSDIKRIILTHLHTDHAGNAADIKRRVNARVYAHQLDAQLLEKGISSRPMTLTPGLTNRFIYQLFIKSAGDSVQPVAVEEQLTDNDVIPLAGGIRVIHTPGHSAGHVALLLQSEGVLIAGDICAHVVGLAYSTLYEDITVGKQSILKAAGFSFDKAVFGHGHLLHDEAANRKMAAKFS</sequence>
<accession>A0A1G1TJF4</accession>
<dbReference type="CDD" id="cd07721">
    <property type="entry name" value="yflN-like_MBL-fold"/>
    <property type="match status" value="1"/>
</dbReference>